<proteinExistence type="predicted"/>
<keyword evidence="2" id="KW-1185">Reference proteome</keyword>
<organism evidence="1 2">
    <name type="scientific">Actinomadura chibensis</name>
    <dbReference type="NCBI Taxonomy" id="392828"/>
    <lineage>
        <taxon>Bacteria</taxon>
        <taxon>Bacillati</taxon>
        <taxon>Actinomycetota</taxon>
        <taxon>Actinomycetes</taxon>
        <taxon>Streptosporangiales</taxon>
        <taxon>Thermomonosporaceae</taxon>
        <taxon>Actinomadura</taxon>
    </lineage>
</organism>
<accession>A0A5D0NZY1</accession>
<protein>
    <recommendedName>
        <fullName evidence="3">ATP-binding protein</fullName>
    </recommendedName>
</protein>
<gene>
    <name evidence="1" type="ORF">FXF69_11795</name>
</gene>
<dbReference type="RefSeq" id="WP_067900497.1">
    <property type="nucleotide sequence ID" value="NZ_VSFG01000001.1"/>
</dbReference>
<sequence length="152" mass="16855">MTTASAQHDAEDDQGPVLRIGRWQLPAGRAATAQARRTVHGALRRWGLGPAAGDLTDHMTAVVQEFLARTATRAREPIHLRLELRASARLLLGEIYNAFPTPLESAHRALDRGCPGRGIVALTYGRRPARDGRWYIHSFTWWQQPEAASADQ</sequence>
<dbReference type="AlphaFoldDB" id="A0A5D0NZY1"/>
<comment type="caution">
    <text evidence="1">The sequence shown here is derived from an EMBL/GenBank/DDBJ whole genome shotgun (WGS) entry which is preliminary data.</text>
</comment>
<dbReference type="EMBL" id="VSFG01000001">
    <property type="protein sequence ID" value="TYB49714.1"/>
    <property type="molecule type" value="Genomic_DNA"/>
</dbReference>
<evidence type="ECO:0008006" key="3">
    <source>
        <dbReference type="Google" id="ProtNLM"/>
    </source>
</evidence>
<dbReference type="Proteomes" id="UP000323380">
    <property type="component" value="Unassembled WGS sequence"/>
</dbReference>
<evidence type="ECO:0000313" key="2">
    <source>
        <dbReference type="Proteomes" id="UP000323380"/>
    </source>
</evidence>
<reference evidence="1 2" key="1">
    <citation type="submission" date="2019-08" db="EMBL/GenBank/DDBJ databases">
        <title>Actinomadura sp. nov. CYP1-5 isolated from mountain soil.</title>
        <authorList>
            <person name="Songsumanus A."/>
            <person name="Kuncharoen N."/>
            <person name="Kudo T."/>
            <person name="Yuki M."/>
            <person name="Igarashi Y."/>
            <person name="Tanasupawat S."/>
        </authorList>
    </citation>
    <scope>NUCLEOTIDE SEQUENCE [LARGE SCALE GENOMIC DNA]</scope>
    <source>
        <strain evidence="1 2">JCM 14158</strain>
    </source>
</reference>
<name>A0A5D0NZY1_9ACTN</name>
<evidence type="ECO:0000313" key="1">
    <source>
        <dbReference type="EMBL" id="TYB49714.1"/>
    </source>
</evidence>